<dbReference type="Gene3D" id="1.20.1740.10">
    <property type="entry name" value="Amino acid/polyamine transporter I"/>
    <property type="match status" value="1"/>
</dbReference>
<evidence type="ECO:0000313" key="7">
    <source>
        <dbReference type="Proteomes" id="UP000032247"/>
    </source>
</evidence>
<evidence type="ECO:0000256" key="1">
    <source>
        <dbReference type="ARBA" id="ARBA00004141"/>
    </source>
</evidence>
<proteinExistence type="predicted"/>
<feature type="transmembrane region" description="Helical" evidence="5">
    <location>
        <begin position="281"/>
        <end position="300"/>
    </location>
</feature>
<reference evidence="6 7" key="1">
    <citation type="submission" date="2014-12" db="EMBL/GenBank/DDBJ databases">
        <title>Comparative genome analysis of Bacillus coagulans HM-08, Clostridium butyricum HM-68, Bacillus subtilis HM-66 and Bacillus licheniformis BL-09.</title>
        <authorList>
            <person name="Zhang H."/>
        </authorList>
    </citation>
    <scope>NUCLEOTIDE SEQUENCE [LARGE SCALE GENOMIC DNA]</scope>
    <source>
        <strain evidence="6 7">HM-66</strain>
    </source>
</reference>
<evidence type="ECO:0000256" key="2">
    <source>
        <dbReference type="ARBA" id="ARBA00022692"/>
    </source>
</evidence>
<organism evidence="6 7">
    <name type="scientific">Bacillus subtilis</name>
    <dbReference type="NCBI Taxonomy" id="1423"/>
    <lineage>
        <taxon>Bacteria</taxon>
        <taxon>Bacillati</taxon>
        <taxon>Bacillota</taxon>
        <taxon>Bacilli</taxon>
        <taxon>Bacillales</taxon>
        <taxon>Bacillaceae</taxon>
        <taxon>Bacillus</taxon>
    </lineage>
</organism>
<protein>
    <submittedName>
        <fullName evidence="6">L-aspartate/L-glutamate permease</fullName>
    </submittedName>
</protein>
<feature type="transmembrane region" description="Helical" evidence="5">
    <location>
        <begin position="425"/>
        <end position="447"/>
    </location>
</feature>
<feature type="transmembrane region" description="Helical" evidence="5">
    <location>
        <begin position="12"/>
        <end position="33"/>
    </location>
</feature>
<evidence type="ECO:0000256" key="4">
    <source>
        <dbReference type="ARBA" id="ARBA00023136"/>
    </source>
</evidence>
<comment type="subcellular location">
    <subcellularLocation>
        <location evidence="1">Membrane</location>
        <topology evidence="1">Multi-pass membrane protein</topology>
    </subcellularLocation>
</comment>
<gene>
    <name evidence="6" type="ORF">SC09_contig4orf00622</name>
</gene>
<comment type="caution">
    <text evidence="6">The sequence shown here is derived from an EMBL/GenBank/DDBJ whole genome shotgun (WGS) entry which is preliminary data.</text>
</comment>
<feature type="transmembrane region" description="Helical" evidence="5">
    <location>
        <begin position="164"/>
        <end position="182"/>
    </location>
</feature>
<keyword evidence="4 5" id="KW-0472">Membrane</keyword>
<dbReference type="PIRSF" id="PIRSF006060">
    <property type="entry name" value="AA_transporter"/>
    <property type="match status" value="1"/>
</dbReference>
<dbReference type="OMA" id="CCTSKFN"/>
<dbReference type="PATRIC" id="fig|1423.134.peg.1876"/>
<dbReference type="InterPro" id="IPR002293">
    <property type="entry name" value="AA/rel_permease1"/>
</dbReference>
<evidence type="ECO:0000256" key="3">
    <source>
        <dbReference type="ARBA" id="ARBA00022989"/>
    </source>
</evidence>
<dbReference type="EMBL" id="JXBC01000013">
    <property type="protein sequence ID" value="KIU05732.1"/>
    <property type="molecule type" value="Genomic_DNA"/>
</dbReference>
<dbReference type="Pfam" id="PF13520">
    <property type="entry name" value="AA_permease_2"/>
    <property type="match status" value="1"/>
</dbReference>
<dbReference type="Proteomes" id="UP000032247">
    <property type="component" value="Unassembled WGS sequence"/>
</dbReference>
<dbReference type="InterPro" id="IPR052962">
    <property type="entry name" value="AA_Transporter_AGT"/>
</dbReference>
<dbReference type="PANTHER" id="PTHR47547">
    <property type="match status" value="1"/>
</dbReference>
<dbReference type="GO" id="GO:0016020">
    <property type="term" value="C:membrane"/>
    <property type="evidence" value="ECO:0007669"/>
    <property type="project" value="UniProtKB-SubCell"/>
</dbReference>
<feature type="transmembrane region" description="Helical" evidence="5">
    <location>
        <begin position="45"/>
        <end position="65"/>
    </location>
</feature>
<dbReference type="GO" id="GO:0022857">
    <property type="term" value="F:transmembrane transporter activity"/>
    <property type="evidence" value="ECO:0007669"/>
    <property type="project" value="InterPro"/>
</dbReference>
<dbReference type="RefSeq" id="WP_003228228.1">
    <property type="nucleotide sequence ID" value="NZ_AP024621.1"/>
</dbReference>
<keyword evidence="2 5" id="KW-0812">Transmembrane</keyword>
<feature type="transmembrane region" description="Helical" evidence="5">
    <location>
        <begin position="234"/>
        <end position="258"/>
    </location>
</feature>
<sequence>MSKQGNFQKSMSLFDLILIGMGAIFGSAWLFAVSNVASKAGPSGAFSWILGGAIILLIGLVYAELGAALPRTGGIIRYPVYSHGHLVGYLISFVTIVAYTSLISIEVTAVRQYVAYWFPGLTIKGSDSPTISGWILQFALLCLFFLLNYWSVKTFAKANFIISIFKYIVPITIIIVLIFHFQPENLSVQGFAPFGFTGIQAAISTGGVMFAYLGLHPIVSVAGEVQNPKRNIPIALIICIIVSTIIYTVLQVTFIGAIPTETLKHGWPAIGREFSLPFKDIAVMLGLGWLATLVILDAILSPGGNGNIFMNTTSRLVYAWARNGTLFGIFSKVNKDTGTPRASLWLSFALSIFWTLPFPSWNALVNVCSVALILSYAIAPISSAALRVNAKDLNRPFYLKGMSIIGPLSFIFTAFIVYWSGWKTVSWLLGSQLVMFLIYLCFSKYTPKEDVSLAQQLKSAWWLIGFYIMMLIFSYIGSFGHGLGIISNPVDLILVAIGSLAIYYWAKYTGLPKAAIDYDK</sequence>
<keyword evidence="3 5" id="KW-1133">Transmembrane helix</keyword>
<dbReference type="SMR" id="A0A085C4E0"/>
<dbReference type="PANTHER" id="PTHR47547:SF1">
    <property type="entry name" value="ASPARTATE-PROTON SYMPORTER"/>
    <property type="match status" value="1"/>
</dbReference>
<dbReference type="AlphaFoldDB" id="A0A085C4E0"/>
<evidence type="ECO:0000256" key="5">
    <source>
        <dbReference type="SAM" id="Phobius"/>
    </source>
</evidence>
<feature type="transmembrane region" description="Helical" evidence="5">
    <location>
        <begin position="364"/>
        <end position="385"/>
    </location>
</feature>
<dbReference type="STRING" id="483913.AN935_17345"/>
<name>A0A085C4E0_BACIU</name>
<feature type="transmembrane region" description="Helical" evidence="5">
    <location>
        <begin position="397"/>
        <end position="419"/>
    </location>
</feature>
<feature type="transmembrane region" description="Helical" evidence="5">
    <location>
        <begin position="459"/>
        <end position="479"/>
    </location>
</feature>
<feature type="transmembrane region" description="Helical" evidence="5">
    <location>
        <begin position="131"/>
        <end position="152"/>
    </location>
</feature>
<evidence type="ECO:0000313" key="6">
    <source>
        <dbReference type="EMBL" id="KIU05732.1"/>
    </source>
</evidence>
<feature type="transmembrane region" description="Helical" evidence="5">
    <location>
        <begin position="194"/>
        <end position="213"/>
    </location>
</feature>
<feature type="transmembrane region" description="Helical" evidence="5">
    <location>
        <begin position="86"/>
        <end position="111"/>
    </location>
</feature>
<feature type="transmembrane region" description="Helical" evidence="5">
    <location>
        <begin position="342"/>
        <end position="358"/>
    </location>
</feature>
<accession>A0A085C4E0</accession>
<feature type="transmembrane region" description="Helical" evidence="5">
    <location>
        <begin position="485"/>
        <end position="506"/>
    </location>
</feature>